<accession>A0A5K8A245</accession>
<dbReference type="RefSeq" id="WP_155314047.1">
    <property type="nucleotide sequence ID" value="NZ_AP021876.1"/>
</dbReference>
<dbReference type="SMART" id="SM00100">
    <property type="entry name" value="cNMP"/>
    <property type="match status" value="1"/>
</dbReference>
<dbReference type="KEGG" id="dov:DSCO28_71780"/>
<dbReference type="InterPro" id="IPR014710">
    <property type="entry name" value="RmlC-like_jellyroll"/>
</dbReference>
<dbReference type="PANTHER" id="PTHR23011">
    <property type="entry name" value="CYCLIC NUCLEOTIDE-BINDING DOMAIN CONTAINING PROTEIN"/>
    <property type="match status" value="1"/>
</dbReference>
<dbReference type="InterPro" id="IPR000595">
    <property type="entry name" value="cNMP-bd_dom"/>
</dbReference>
<reference evidence="2 3" key="1">
    <citation type="submission" date="2019-11" db="EMBL/GenBank/DDBJ databases">
        <title>Comparative genomics of hydrocarbon-degrading Desulfosarcina strains.</title>
        <authorList>
            <person name="Watanabe M."/>
            <person name="Kojima H."/>
            <person name="Fukui M."/>
        </authorList>
    </citation>
    <scope>NUCLEOTIDE SEQUENCE [LARGE SCALE GENOMIC DNA]</scope>
    <source>
        <strain evidence="2 3">28bB2T</strain>
    </source>
</reference>
<dbReference type="Pfam" id="PF00027">
    <property type="entry name" value="cNMP_binding"/>
    <property type="match status" value="1"/>
</dbReference>
<gene>
    <name evidence="2" type="ORF">DSCO28_71780</name>
</gene>
<dbReference type="EMBL" id="AP021876">
    <property type="protein sequence ID" value="BBO86612.1"/>
    <property type="molecule type" value="Genomic_DNA"/>
</dbReference>
<dbReference type="Proteomes" id="UP000425960">
    <property type="component" value="Chromosome"/>
</dbReference>
<dbReference type="PROSITE" id="PS50042">
    <property type="entry name" value="CNMP_BINDING_3"/>
    <property type="match status" value="1"/>
</dbReference>
<feature type="domain" description="Cyclic nucleotide-binding" evidence="1">
    <location>
        <begin position="28"/>
        <end position="130"/>
    </location>
</feature>
<evidence type="ECO:0000313" key="2">
    <source>
        <dbReference type="EMBL" id="BBO86612.1"/>
    </source>
</evidence>
<sequence length="173" mass="19729">MSLSTETHKNSQECEYKSNLKMLRQIDLFARLPIESLKVFAYLCERETFQPGDVLFSQGEDNGQAYYIIEGSARLVDLEKDPDASLRTYEAGTFLGRLTLIGQTNRLYTLIARTQMHCLLLSREKFSQALDPFPQLYPLIMQVVATKIANWEKQNLRRGQDGQTAMPVGVSML</sequence>
<proteinExistence type="predicted"/>
<evidence type="ECO:0000313" key="3">
    <source>
        <dbReference type="Proteomes" id="UP000425960"/>
    </source>
</evidence>
<evidence type="ECO:0000259" key="1">
    <source>
        <dbReference type="PROSITE" id="PS50042"/>
    </source>
</evidence>
<dbReference type="AlphaFoldDB" id="A0A5K8A245"/>
<dbReference type="SUPFAM" id="SSF51206">
    <property type="entry name" value="cAMP-binding domain-like"/>
    <property type="match status" value="1"/>
</dbReference>
<organism evidence="2 3">
    <name type="scientific">Desulfosarcina ovata subsp. sediminis</name>
    <dbReference type="NCBI Taxonomy" id="885957"/>
    <lineage>
        <taxon>Bacteria</taxon>
        <taxon>Pseudomonadati</taxon>
        <taxon>Thermodesulfobacteriota</taxon>
        <taxon>Desulfobacteria</taxon>
        <taxon>Desulfobacterales</taxon>
        <taxon>Desulfosarcinaceae</taxon>
        <taxon>Desulfosarcina</taxon>
    </lineage>
</organism>
<name>A0A5K8A245_9BACT</name>
<dbReference type="InterPro" id="IPR018490">
    <property type="entry name" value="cNMP-bd_dom_sf"/>
</dbReference>
<dbReference type="PANTHER" id="PTHR23011:SF28">
    <property type="entry name" value="CYCLIC NUCLEOTIDE-BINDING DOMAIN CONTAINING PROTEIN"/>
    <property type="match status" value="1"/>
</dbReference>
<dbReference type="Gene3D" id="2.60.120.10">
    <property type="entry name" value="Jelly Rolls"/>
    <property type="match status" value="1"/>
</dbReference>
<dbReference type="CDD" id="cd00038">
    <property type="entry name" value="CAP_ED"/>
    <property type="match status" value="1"/>
</dbReference>
<protein>
    <recommendedName>
        <fullName evidence="1">Cyclic nucleotide-binding domain-containing protein</fullName>
    </recommendedName>
</protein>